<evidence type="ECO:0000313" key="3">
    <source>
        <dbReference type="EMBL" id="HAN27290.1"/>
    </source>
</evidence>
<dbReference type="InterPro" id="IPR051799">
    <property type="entry name" value="NADH_flavin_oxidoreductase"/>
</dbReference>
<dbReference type="InterPro" id="IPR013785">
    <property type="entry name" value="Aldolase_TIM"/>
</dbReference>
<dbReference type="PANTHER" id="PTHR43656">
    <property type="entry name" value="BINDING OXIDOREDUCTASE, PUTATIVE (AFU_ORTHOLOGUE AFUA_2G08260)-RELATED"/>
    <property type="match status" value="1"/>
</dbReference>
<feature type="non-terminal residue" evidence="3">
    <location>
        <position position="66"/>
    </location>
</feature>
<evidence type="ECO:0000313" key="4">
    <source>
        <dbReference type="Proteomes" id="UP000259273"/>
    </source>
</evidence>
<comment type="caution">
    <text evidence="3">The sequence shown here is derived from an EMBL/GenBank/DDBJ whole genome shotgun (WGS) entry which is preliminary data.</text>
</comment>
<dbReference type="SUPFAM" id="SSF51395">
    <property type="entry name" value="FMN-linked oxidoreductases"/>
    <property type="match status" value="1"/>
</dbReference>
<reference evidence="3 4" key="1">
    <citation type="journal article" date="2018" name="Nat. Biotechnol.">
        <title>A standardized bacterial taxonomy based on genome phylogeny substantially revises the tree of life.</title>
        <authorList>
            <person name="Parks D.H."/>
            <person name="Chuvochina M."/>
            <person name="Waite D.W."/>
            <person name="Rinke C."/>
            <person name="Skarshewski A."/>
            <person name="Chaumeil P.A."/>
            <person name="Hugenholtz P."/>
        </authorList>
    </citation>
    <scope>NUCLEOTIDE SEQUENCE [LARGE SCALE GENOMIC DNA]</scope>
    <source>
        <strain evidence="3">UBA9158</strain>
    </source>
</reference>
<accession>A0A3C1KKQ0</accession>
<organism evidence="3 4">
    <name type="scientific">Haliea salexigens</name>
    <dbReference type="NCBI Taxonomy" id="287487"/>
    <lineage>
        <taxon>Bacteria</taxon>
        <taxon>Pseudomonadati</taxon>
        <taxon>Pseudomonadota</taxon>
        <taxon>Gammaproteobacteria</taxon>
        <taxon>Cellvibrionales</taxon>
        <taxon>Halieaceae</taxon>
        <taxon>Haliea</taxon>
    </lineage>
</organism>
<gene>
    <name evidence="3" type="ORF">DCP75_06145</name>
</gene>
<dbReference type="PANTHER" id="PTHR43656:SF2">
    <property type="entry name" value="BINDING OXIDOREDUCTASE, PUTATIVE (AFU_ORTHOLOGUE AFUA_2G08260)-RELATED"/>
    <property type="match status" value="1"/>
</dbReference>
<evidence type="ECO:0000256" key="1">
    <source>
        <dbReference type="ARBA" id="ARBA00022630"/>
    </source>
</evidence>
<protein>
    <submittedName>
        <fullName evidence="3">NADH:flavin oxidoreductase</fullName>
    </submittedName>
</protein>
<dbReference type="AlphaFoldDB" id="A0A3C1KKQ0"/>
<dbReference type="Proteomes" id="UP000259273">
    <property type="component" value="Unassembled WGS sequence"/>
</dbReference>
<dbReference type="EMBL" id="DMND01000084">
    <property type="protein sequence ID" value="HAN27290.1"/>
    <property type="molecule type" value="Genomic_DNA"/>
</dbReference>
<proteinExistence type="predicted"/>
<keyword evidence="1" id="KW-0285">Flavoprotein</keyword>
<dbReference type="Gene3D" id="3.20.20.70">
    <property type="entry name" value="Aldolase class I"/>
    <property type="match status" value="1"/>
</dbReference>
<keyword evidence="2" id="KW-0560">Oxidoreductase</keyword>
<evidence type="ECO:0000256" key="2">
    <source>
        <dbReference type="ARBA" id="ARBA00023002"/>
    </source>
</evidence>
<dbReference type="GO" id="GO:0016491">
    <property type="term" value="F:oxidoreductase activity"/>
    <property type="evidence" value="ECO:0007669"/>
    <property type="project" value="UniProtKB-KW"/>
</dbReference>
<name>A0A3C1KKQ0_9GAMM</name>
<sequence length="66" mass="6913">MTEGLATPDGVPTPALSQLYRRWAAGGAGLLLTGNVIVDRNHLERPGNVVVDCEPDAAMRAALAGW</sequence>